<evidence type="ECO:0000313" key="3">
    <source>
        <dbReference type="Proteomes" id="UP000265515"/>
    </source>
</evidence>
<dbReference type="SUPFAM" id="SSF56219">
    <property type="entry name" value="DNase I-like"/>
    <property type="match status" value="1"/>
</dbReference>
<dbReference type="AlphaFoldDB" id="A0A388KBD8"/>
<evidence type="ECO:0000313" key="2">
    <source>
        <dbReference type="EMBL" id="GBG67316.1"/>
    </source>
</evidence>
<feature type="compositionally biased region" description="Low complexity" evidence="1">
    <location>
        <begin position="268"/>
        <end position="282"/>
    </location>
</feature>
<feature type="compositionally biased region" description="Acidic residues" evidence="1">
    <location>
        <begin position="294"/>
        <end position="326"/>
    </location>
</feature>
<dbReference type="InterPro" id="IPR036691">
    <property type="entry name" value="Endo/exonu/phosph_ase_sf"/>
</dbReference>
<feature type="compositionally biased region" description="Basic and acidic residues" evidence="1">
    <location>
        <begin position="812"/>
        <end position="826"/>
    </location>
</feature>
<feature type="region of interest" description="Disordered" evidence="1">
    <location>
        <begin position="791"/>
        <end position="891"/>
    </location>
</feature>
<dbReference type="OrthoDB" id="9902985at2759"/>
<dbReference type="Gramene" id="GBG67316">
    <property type="protein sequence ID" value="GBG67316"/>
    <property type="gene ID" value="CBR_g455"/>
</dbReference>
<feature type="region of interest" description="Disordered" evidence="1">
    <location>
        <begin position="741"/>
        <end position="763"/>
    </location>
</feature>
<feature type="region of interest" description="Disordered" evidence="1">
    <location>
        <begin position="252"/>
        <end position="333"/>
    </location>
</feature>
<gene>
    <name evidence="2" type="ORF">CBR_g455</name>
</gene>
<dbReference type="EMBL" id="BFEA01000086">
    <property type="protein sequence ID" value="GBG67316.1"/>
    <property type="molecule type" value="Genomic_DNA"/>
</dbReference>
<feature type="compositionally biased region" description="Basic and acidic residues" evidence="1">
    <location>
        <begin position="744"/>
        <end position="763"/>
    </location>
</feature>
<reference evidence="2 3" key="1">
    <citation type="journal article" date="2018" name="Cell">
        <title>The Chara Genome: Secondary Complexity and Implications for Plant Terrestrialization.</title>
        <authorList>
            <person name="Nishiyama T."/>
            <person name="Sakayama H."/>
            <person name="Vries J.D."/>
            <person name="Buschmann H."/>
            <person name="Saint-Marcoux D."/>
            <person name="Ullrich K.K."/>
            <person name="Haas F.B."/>
            <person name="Vanderstraeten L."/>
            <person name="Becker D."/>
            <person name="Lang D."/>
            <person name="Vosolsobe S."/>
            <person name="Rombauts S."/>
            <person name="Wilhelmsson P.K.I."/>
            <person name="Janitza P."/>
            <person name="Kern R."/>
            <person name="Heyl A."/>
            <person name="Rumpler F."/>
            <person name="Villalobos L.I.A.C."/>
            <person name="Clay J.M."/>
            <person name="Skokan R."/>
            <person name="Toyoda A."/>
            <person name="Suzuki Y."/>
            <person name="Kagoshima H."/>
            <person name="Schijlen E."/>
            <person name="Tajeshwar N."/>
            <person name="Catarino B."/>
            <person name="Hetherington A.J."/>
            <person name="Saltykova A."/>
            <person name="Bonnot C."/>
            <person name="Breuninger H."/>
            <person name="Symeonidi A."/>
            <person name="Radhakrishnan G.V."/>
            <person name="Van Nieuwerburgh F."/>
            <person name="Deforce D."/>
            <person name="Chang C."/>
            <person name="Karol K.G."/>
            <person name="Hedrich R."/>
            <person name="Ulvskov P."/>
            <person name="Glockner G."/>
            <person name="Delwiche C.F."/>
            <person name="Petrasek J."/>
            <person name="Van de Peer Y."/>
            <person name="Friml J."/>
            <person name="Beilby M."/>
            <person name="Dolan L."/>
            <person name="Kohara Y."/>
            <person name="Sugano S."/>
            <person name="Fujiyama A."/>
            <person name="Delaux P.-M."/>
            <person name="Quint M."/>
            <person name="TheiBen G."/>
            <person name="Hagemann M."/>
            <person name="Harholt J."/>
            <person name="Dunand C."/>
            <person name="Zachgo S."/>
            <person name="Langdale J."/>
            <person name="Maumus F."/>
            <person name="Straeten D.V.D."/>
            <person name="Gould S.B."/>
            <person name="Rensing S.A."/>
        </authorList>
    </citation>
    <scope>NUCLEOTIDE SEQUENCE [LARGE SCALE GENOMIC DNA]</scope>
    <source>
        <strain evidence="2 3">S276</strain>
    </source>
</reference>
<evidence type="ECO:0008006" key="4">
    <source>
        <dbReference type="Google" id="ProtNLM"/>
    </source>
</evidence>
<proteinExistence type="predicted"/>
<dbReference type="Gene3D" id="3.60.10.10">
    <property type="entry name" value="Endonuclease/exonuclease/phosphatase"/>
    <property type="match status" value="1"/>
</dbReference>
<sequence>MAVGSDIQGTPDLLREAVCLGSNKPPVARKASSCRLVLFSCYLFPFWLPSRKSASASSAASRAYGRSKLYNDKPWALDWVGGLHTSGCGAVVFLSDDNGKSWYSCGGVEKLEAGRINYDGRKFRTFCLTSVYDKEGKNWVKENKKVSLDLRLFQGYGVKAFSMKAFDVRGNGTEFQMLDPEKFLLKTNGYRVTGSLPVVDSAFMLRRPLVQFNSSADQLATAVMQYREQFTRLPAAQQVDCVFVPIDAGPKRRQDQSARVGAKRKQLATPSSSSAAVVRALPAPVPPSDRQGAFEDDECEGQEGEGGGEEGDDGDDGDADGEDNGMDNERDIGVKRIPCGPILYNHRSLSENIVRGIENAIESSITAEPGAWDRPKLVLAPVDPNVVVDGQGRRIMPDEFFQRDSAEFDWYAVRGQHTIEAMKRMVEKDSAAVKVYGLRAYSKVRVVFFDDHQTRGYFNVSAFDNTRENRAMMLSFQDVVRDMRQWWIDNDKIEAPKAKVSEKDADAVTHHKKWQNFLRACMGKACDKAFMKQALDNVYSKDWSNKLRGYMNLATSTVTVWPLVERFFSMFEEGKELIIAIFVETGDTSQDGHVSFDKSSDAGATYGSLLVTCAAMAGRSEMESESAVGMDVTGMSLHPPSCTSKGDAHCTTTPQGGAAGDDGDGGNAEGSQHSRNLEDMTTDDEDGAEGGKGSIQNVQDFKNQCQKEEGVEEEEAEVAKAEDAGGQGRLEEMAMQEGTTMMGGEDKQETRAMEDRDRQVYSNREEELKVENRAEECMAFALIKRPIENAEQGNRRESLTLGQGNGTAGPSELHRDQVMRDLDSRSTHLVPIKMRRNGEEGGAEPTREQEDGEGEVKFFFIGSPQGQGERGRNQGGRQRGGIRGKSKSWQNEDHSSTTLMLIYAPATLAGRISFFHDLPNIIPNVENLILAGDFNTVLEPGLDSLFPRPKKGDGILLEQIMLAYSLQDAFRQLHPEAQGLTWFSS</sequence>
<keyword evidence="3" id="KW-1185">Reference proteome</keyword>
<feature type="region of interest" description="Disordered" evidence="1">
    <location>
        <begin position="643"/>
        <end position="696"/>
    </location>
</feature>
<feature type="compositionally biased region" description="Gly residues" evidence="1">
    <location>
        <begin position="657"/>
        <end position="668"/>
    </location>
</feature>
<evidence type="ECO:0000256" key="1">
    <source>
        <dbReference type="SAM" id="MobiDB-lite"/>
    </source>
</evidence>
<protein>
    <recommendedName>
        <fullName evidence="4">Endonuclease/exonuclease/phosphatase domain-containing protein</fullName>
    </recommendedName>
</protein>
<name>A0A388KBD8_CHABU</name>
<dbReference type="Proteomes" id="UP000265515">
    <property type="component" value="Unassembled WGS sequence"/>
</dbReference>
<organism evidence="2 3">
    <name type="scientific">Chara braunii</name>
    <name type="common">Braun's stonewort</name>
    <dbReference type="NCBI Taxonomy" id="69332"/>
    <lineage>
        <taxon>Eukaryota</taxon>
        <taxon>Viridiplantae</taxon>
        <taxon>Streptophyta</taxon>
        <taxon>Charophyceae</taxon>
        <taxon>Charales</taxon>
        <taxon>Characeae</taxon>
        <taxon>Chara</taxon>
    </lineage>
</organism>
<comment type="caution">
    <text evidence="2">The sequence shown here is derived from an EMBL/GenBank/DDBJ whole genome shotgun (WGS) entry which is preliminary data.</text>
</comment>
<accession>A0A388KBD8</accession>